<proteinExistence type="predicted"/>
<name>A0ABT0L8Y2_9GAMM</name>
<accession>A0ABT0L8Y2</accession>
<dbReference type="Gene3D" id="2.40.300.10">
    <property type="entry name" value="Head decoration protein D"/>
    <property type="match status" value="1"/>
</dbReference>
<dbReference type="Proteomes" id="UP001203423">
    <property type="component" value="Unassembled WGS sequence"/>
</dbReference>
<keyword evidence="2" id="KW-1185">Reference proteome</keyword>
<dbReference type="SUPFAM" id="SSF51274">
    <property type="entry name" value="Head decoration protein D (gpD, major capsid protein D)"/>
    <property type="match status" value="1"/>
</dbReference>
<gene>
    <name evidence="1" type="ORF">L2764_06610</name>
</gene>
<dbReference type="RefSeq" id="WP_248939438.1">
    <property type="nucleotide sequence ID" value="NZ_JAKIKS010000018.1"/>
</dbReference>
<reference evidence="1 2" key="1">
    <citation type="submission" date="2022-01" db="EMBL/GenBank/DDBJ databases">
        <title>Whole genome-based taxonomy of the Shewanellaceae.</title>
        <authorList>
            <person name="Martin-Rodriguez A.J."/>
        </authorList>
    </citation>
    <scope>NUCLEOTIDE SEQUENCE [LARGE SCALE GENOMIC DNA]</scope>
    <source>
        <strain evidence="1 2">DSM 17177</strain>
    </source>
</reference>
<evidence type="ECO:0000313" key="1">
    <source>
        <dbReference type="EMBL" id="MCL1124154.1"/>
    </source>
</evidence>
<dbReference type="EMBL" id="JAKIKS010000018">
    <property type="protein sequence ID" value="MCL1124154.1"/>
    <property type="molecule type" value="Genomic_DNA"/>
</dbReference>
<dbReference type="InterPro" id="IPR036630">
    <property type="entry name" value="Head_decoration_D_sf"/>
</dbReference>
<organism evidence="1 2">
    <name type="scientific">Shewanella surugensis</name>
    <dbReference type="NCBI Taxonomy" id="212020"/>
    <lineage>
        <taxon>Bacteria</taxon>
        <taxon>Pseudomonadati</taxon>
        <taxon>Pseudomonadota</taxon>
        <taxon>Gammaproteobacteria</taxon>
        <taxon>Alteromonadales</taxon>
        <taxon>Shewanellaceae</taxon>
        <taxon>Shewanella</taxon>
    </lineage>
</organism>
<evidence type="ECO:0000313" key="2">
    <source>
        <dbReference type="Proteomes" id="UP001203423"/>
    </source>
</evidence>
<comment type="caution">
    <text evidence="1">The sequence shown here is derived from an EMBL/GenBank/DDBJ whole genome shotgun (WGS) entry which is preliminary data.</text>
</comment>
<sequence>MMEKQTYTPDDYVIKKGDFTRRYIKAGESFPARTPLMPDETDKTLLVKWDGSVGTAVSLSVCLADSPAGNELKAVIVSGKYRISEINWPDNLTDMEKRAAFQGTAISVDDE</sequence>
<protein>
    <submittedName>
        <fullName evidence="1">Head decoration protein</fullName>
    </submittedName>
</protein>